<gene>
    <name evidence="2" type="ORF">TQ35_008750</name>
    <name evidence="1" type="ORF">TQ35_05750</name>
</gene>
<proteinExistence type="predicted"/>
<evidence type="ECO:0000313" key="1">
    <source>
        <dbReference type="EMBL" id="KJR78732.1"/>
    </source>
</evidence>
<organism evidence="1">
    <name type="scientific">Candidatus Aramenus sulfurataquae</name>
    <dbReference type="NCBI Taxonomy" id="1326980"/>
    <lineage>
        <taxon>Archaea</taxon>
        <taxon>Thermoproteota</taxon>
        <taxon>Thermoprotei</taxon>
        <taxon>Sulfolobales</taxon>
        <taxon>Sulfolobaceae</taxon>
        <taxon>Candidatus Aramenus</taxon>
    </lineage>
</organism>
<dbReference type="EMBL" id="JZWS02000019">
    <property type="protein sequence ID" value="MCL7344645.1"/>
    <property type="molecule type" value="Genomic_DNA"/>
</dbReference>
<protein>
    <submittedName>
        <fullName evidence="1">Uncharacterized protein</fullName>
    </submittedName>
</protein>
<sequence length="474" mass="50289">MVSLKQVTSVTVTSPWSSYNSSSGQTGRGSVVNPSYPIFIFDYQSTAISVGYVVGSNAGTYQNQADANYLTVPGLYFSVFGYNYWIGGGGECSVSGCMNNGINACGPWWAIVDLSSNTLNTYCIGITPNNPVSSHLQNILADLVNQNILFIQNTTSSSYLLIWIIPVSQISSMLSNTAPSNMKWAYIQSSEGTNQTVYTQTGTIYSGNLVYPAWVSTTLYIWVTPLSSIYNNATSGTPSSSSSPVTVGTLYQIASLSNTTTALATVIGVPSSSGVTVYVSVEAPTGSSGIAVYNISPSNWSVSNSSTFSLPATILTFVKATWNGVFLYPGWSGSNVYVMVVDPKTMSMEYTPTPGAYIMIGAEGYAVVASQALNSSSVTWTVYQILLDHTYVFQNVSITISGSTITATGTLYDLTTNSAVGSVTVWLVAVGSLSDQYSDDVVFITSGTTNSNGQFSISGSIQTGYTYYGVLYTP</sequence>
<dbReference type="AlphaFoldDB" id="A0A0F2LMG9"/>
<reference evidence="2" key="2">
    <citation type="submission" date="2022-05" db="EMBL/GenBank/DDBJ databases">
        <title>Metagenome Sequencing of an Archaeal-Dominated Microbial Community from a Hot Spring at the Los Azufres Geothermal Field, Mexico.</title>
        <authorList>
            <person name="Marin-Paredes R."/>
            <person name="Martinez-Romero E."/>
            <person name="Servin-Garciduenas L.E."/>
        </authorList>
    </citation>
    <scope>NUCLEOTIDE SEQUENCE</scope>
    <source>
        <strain evidence="2">AZ1-454</strain>
    </source>
</reference>
<dbReference type="EMBL" id="JZWS01000058">
    <property type="protein sequence ID" value="KJR78732.1"/>
    <property type="molecule type" value="Genomic_DNA"/>
</dbReference>
<accession>A0A0F2LMG9</accession>
<reference evidence="1" key="1">
    <citation type="submission" date="2015-03" db="EMBL/GenBank/DDBJ databases">
        <title>Metagenome Sequencing of an Archaeal-Dominated Microbial Community from a Hot Spring at the Los Azufres Geothermal Field, Mexico.</title>
        <authorList>
            <person name="Servin-Garciduenas L.E."/>
            <person name="Martinez-Romero E."/>
        </authorList>
    </citation>
    <scope>NUCLEOTIDE SEQUENCE [LARGE SCALE GENOMIC DNA]</scope>
    <source>
        <strain evidence="1">AZ1-454</strain>
    </source>
</reference>
<comment type="caution">
    <text evidence="1">The sequence shown here is derived from an EMBL/GenBank/DDBJ whole genome shotgun (WGS) entry which is preliminary data.</text>
</comment>
<evidence type="ECO:0000313" key="2">
    <source>
        <dbReference type="EMBL" id="MCL7344645.1"/>
    </source>
</evidence>
<name>A0A0F2LMG9_9CREN</name>